<dbReference type="SUPFAM" id="SSF47413">
    <property type="entry name" value="lambda repressor-like DNA-binding domains"/>
    <property type="match status" value="1"/>
</dbReference>
<name>A0A5B2X611_9PSEU</name>
<dbReference type="Proteomes" id="UP000323454">
    <property type="component" value="Unassembled WGS sequence"/>
</dbReference>
<reference evidence="2 3" key="1">
    <citation type="submission" date="2019-09" db="EMBL/GenBank/DDBJ databases">
        <title>Goodfellowia gen. nov., a new genus of the Pseudonocardineae related to Actinoalloteichus, containing Goodfellowia coeruleoviolacea gen. nov., comb. nov. gen. nov., comb. nov.</title>
        <authorList>
            <person name="Labeda D."/>
        </authorList>
    </citation>
    <scope>NUCLEOTIDE SEQUENCE [LARGE SCALE GENOMIC DNA]</scope>
    <source>
        <strain evidence="2 3">AN110305</strain>
    </source>
</reference>
<feature type="domain" description="DUF5753" evidence="1">
    <location>
        <begin position="101"/>
        <end position="276"/>
    </location>
</feature>
<dbReference type="OrthoDB" id="4285266at2"/>
<evidence type="ECO:0000313" key="3">
    <source>
        <dbReference type="Proteomes" id="UP000323454"/>
    </source>
</evidence>
<evidence type="ECO:0000259" key="1">
    <source>
        <dbReference type="Pfam" id="PF19054"/>
    </source>
</evidence>
<dbReference type="InterPro" id="IPR010982">
    <property type="entry name" value="Lambda_DNA-bd_dom_sf"/>
</dbReference>
<dbReference type="RefSeq" id="WP_149851643.1">
    <property type="nucleotide sequence ID" value="NZ_VUOB01000041.1"/>
</dbReference>
<dbReference type="GO" id="GO:0003677">
    <property type="term" value="F:DNA binding"/>
    <property type="evidence" value="ECO:0007669"/>
    <property type="project" value="InterPro"/>
</dbReference>
<accession>A0A5B2X611</accession>
<organism evidence="2 3">
    <name type="scientific">Solihabitans fulvus</name>
    <dbReference type="NCBI Taxonomy" id="1892852"/>
    <lineage>
        <taxon>Bacteria</taxon>
        <taxon>Bacillati</taxon>
        <taxon>Actinomycetota</taxon>
        <taxon>Actinomycetes</taxon>
        <taxon>Pseudonocardiales</taxon>
        <taxon>Pseudonocardiaceae</taxon>
        <taxon>Solihabitans</taxon>
    </lineage>
</organism>
<sequence>MSQKTGPGIRRRLLAKALTKLRERAGLGFDDVIGHLGFSKSKISRIESAATGVSIVDTQALGRLYGADNGTLEWLDRMARIAKKRGWWHVYGTVLVDWFVEYIALETEAMSVGTYEIDLIPGLFQTPAYARWVVRAGVPDATDEIVNKRAELRQTRQRRVEDGSLTVWAIIDEAALRRNVGGREVHEEQLNHLLKLTEKPNVTLQVLPFGKGAHMAMGTAFTLLKFNEYPSVVYIDNLTGGLYLDDETEISRYGLVLEHLRAAALDPQESMVLIREVLAAD</sequence>
<dbReference type="AlphaFoldDB" id="A0A5B2X611"/>
<dbReference type="Pfam" id="PF19054">
    <property type="entry name" value="DUF5753"/>
    <property type="match status" value="1"/>
</dbReference>
<protein>
    <submittedName>
        <fullName evidence="2">Helix-turn-helix domain-containing protein</fullName>
    </submittedName>
</protein>
<evidence type="ECO:0000313" key="2">
    <source>
        <dbReference type="EMBL" id="KAA2258646.1"/>
    </source>
</evidence>
<gene>
    <name evidence="2" type="ORF">F0L68_22660</name>
</gene>
<dbReference type="InterPro" id="IPR001387">
    <property type="entry name" value="Cro/C1-type_HTH"/>
</dbReference>
<keyword evidence="3" id="KW-1185">Reference proteome</keyword>
<comment type="caution">
    <text evidence="2">The sequence shown here is derived from an EMBL/GenBank/DDBJ whole genome shotgun (WGS) entry which is preliminary data.</text>
</comment>
<dbReference type="InterPro" id="IPR043917">
    <property type="entry name" value="DUF5753"/>
</dbReference>
<proteinExistence type="predicted"/>
<dbReference type="Pfam" id="PF13560">
    <property type="entry name" value="HTH_31"/>
    <property type="match status" value="1"/>
</dbReference>
<reference evidence="2 3" key="2">
    <citation type="submission" date="2019-09" db="EMBL/GenBank/DDBJ databases">
        <authorList>
            <person name="Jin C."/>
        </authorList>
    </citation>
    <scope>NUCLEOTIDE SEQUENCE [LARGE SCALE GENOMIC DNA]</scope>
    <source>
        <strain evidence="2 3">AN110305</strain>
    </source>
</reference>
<dbReference type="CDD" id="cd00093">
    <property type="entry name" value="HTH_XRE"/>
    <property type="match status" value="1"/>
</dbReference>
<dbReference type="EMBL" id="VUOB01000041">
    <property type="protein sequence ID" value="KAA2258646.1"/>
    <property type="molecule type" value="Genomic_DNA"/>
</dbReference>